<gene>
    <name evidence="1" type="ORF">B4O85_05060</name>
</gene>
<dbReference type="EMBL" id="MZZJ01000002">
    <property type="protein sequence ID" value="RXE54213.1"/>
    <property type="molecule type" value="Genomic_DNA"/>
</dbReference>
<organism evidence="1 2">
    <name type="scientific">Pseudomonas azotoformans</name>
    <dbReference type="NCBI Taxonomy" id="47878"/>
    <lineage>
        <taxon>Bacteria</taxon>
        <taxon>Pseudomonadati</taxon>
        <taxon>Pseudomonadota</taxon>
        <taxon>Gammaproteobacteria</taxon>
        <taxon>Pseudomonadales</taxon>
        <taxon>Pseudomonadaceae</taxon>
        <taxon>Pseudomonas</taxon>
    </lineage>
</organism>
<evidence type="ECO:0000313" key="2">
    <source>
        <dbReference type="Proteomes" id="UP000290481"/>
    </source>
</evidence>
<comment type="caution">
    <text evidence="1">The sequence shown here is derived from an EMBL/GenBank/DDBJ whole genome shotgun (WGS) entry which is preliminary data.</text>
</comment>
<dbReference type="Proteomes" id="UP000290481">
    <property type="component" value="Unassembled WGS sequence"/>
</dbReference>
<dbReference type="AlphaFoldDB" id="A0A4Q0HXN4"/>
<dbReference type="RefSeq" id="WP_054898951.1">
    <property type="nucleotide sequence ID" value="NZ_MZZJ01000002.1"/>
</dbReference>
<sequence>MSRQVTERDFRMPEFRDAKVEDYEIRADGKVVRKDRWETGIHQIKGIVGSSRGEFEIDEVVDAVRKLRGNWEDADPDEDPGHQTIDLRLSCGTVLARCERGPGQLPFTYHWQFGAIDFTRIDFGADVIEWQRSPEATDATA</sequence>
<evidence type="ECO:0000313" key="1">
    <source>
        <dbReference type="EMBL" id="RXE54213.1"/>
    </source>
</evidence>
<proteinExistence type="predicted"/>
<reference evidence="1 2" key="1">
    <citation type="submission" date="2017-03" db="EMBL/GenBank/DDBJ databases">
        <title>Pseudomonas azotoformans: Salt tolerant bacteria having multiple plant growth promoting attributes.</title>
        <authorList>
            <person name="Srivastava A.K."/>
            <person name="Sharma A."/>
            <person name="Srivastava A.K."/>
            <person name="Jamali H."/>
            <person name="Yadav J."/>
            <person name="Srivastava R."/>
            <person name="Kashyap P.L."/>
            <person name="Chakdar H."/>
            <person name="Saxena A.K."/>
        </authorList>
    </citation>
    <scope>NUCLEOTIDE SEQUENCE [LARGE SCALE GENOMIC DNA]</scope>
    <source>
        <strain evidence="1 2">SC 14</strain>
    </source>
</reference>
<name>A0A4Q0HXN4_PSEAZ</name>
<accession>A0A4Q0HXN4</accession>
<protein>
    <submittedName>
        <fullName evidence="1">Uncharacterized protein</fullName>
    </submittedName>
</protein>